<feature type="transmembrane region" description="Helical" evidence="2">
    <location>
        <begin position="116"/>
        <end position="141"/>
    </location>
</feature>
<feature type="transmembrane region" description="Helical" evidence="2">
    <location>
        <begin position="218"/>
        <end position="241"/>
    </location>
</feature>
<feature type="transmembrane region" description="Helical" evidence="2">
    <location>
        <begin position="253"/>
        <end position="272"/>
    </location>
</feature>
<dbReference type="Proteomes" id="UP001611548">
    <property type="component" value="Unassembled WGS sequence"/>
</dbReference>
<proteinExistence type="predicted"/>
<feature type="transmembrane region" description="Helical" evidence="2">
    <location>
        <begin position="59"/>
        <end position="75"/>
    </location>
</feature>
<keyword evidence="4" id="KW-1185">Reference proteome</keyword>
<evidence type="ECO:0000313" key="4">
    <source>
        <dbReference type="Proteomes" id="UP001611548"/>
    </source>
</evidence>
<feature type="transmembrane region" description="Helical" evidence="2">
    <location>
        <begin position="366"/>
        <end position="384"/>
    </location>
</feature>
<dbReference type="InterPro" id="IPR036259">
    <property type="entry name" value="MFS_trans_sf"/>
</dbReference>
<evidence type="ECO:0000256" key="1">
    <source>
        <dbReference type="SAM" id="MobiDB-lite"/>
    </source>
</evidence>
<dbReference type="Gene3D" id="1.20.1250.20">
    <property type="entry name" value="MFS general substrate transporter like domains"/>
    <property type="match status" value="1"/>
</dbReference>
<keyword evidence="2" id="KW-0812">Transmembrane</keyword>
<dbReference type="PANTHER" id="PTHR23537:SF1">
    <property type="entry name" value="SUGAR TRANSPORTER"/>
    <property type="match status" value="1"/>
</dbReference>
<feature type="transmembrane region" description="Helical" evidence="2">
    <location>
        <begin position="336"/>
        <end position="354"/>
    </location>
</feature>
<organism evidence="3 4">
    <name type="scientific">Streptomyces pathocidini</name>
    <dbReference type="NCBI Taxonomy" id="1650571"/>
    <lineage>
        <taxon>Bacteria</taxon>
        <taxon>Bacillati</taxon>
        <taxon>Actinomycetota</taxon>
        <taxon>Actinomycetes</taxon>
        <taxon>Kitasatosporales</taxon>
        <taxon>Streptomycetaceae</taxon>
        <taxon>Streptomyces</taxon>
    </lineage>
</organism>
<feature type="transmembrane region" description="Helical" evidence="2">
    <location>
        <begin position="147"/>
        <end position="167"/>
    </location>
</feature>
<feature type="transmembrane region" description="Helical" evidence="2">
    <location>
        <begin position="32"/>
        <end position="52"/>
    </location>
</feature>
<keyword evidence="2" id="KW-0472">Membrane</keyword>
<gene>
    <name evidence="3" type="ORF">ACH429_19240</name>
</gene>
<dbReference type="Pfam" id="PF06779">
    <property type="entry name" value="MFS_4"/>
    <property type="match status" value="2"/>
</dbReference>
<feature type="transmembrane region" description="Helical" evidence="2">
    <location>
        <begin position="279"/>
        <end position="298"/>
    </location>
</feature>
<name>A0ABW7UXZ6_9ACTN</name>
<dbReference type="PANTHER" id="PTHR23537">
    <property type="match status" value="1"/>
</dbReference>
<evidence type="ECO:0000313" key="3">
    <source>
        <dbReference type="EMBL" id="MFI1966209.1"/>
    </source>
</evidence>
<dbReference type="EMBL" id="JBIRWE010000008">
    <property type="protein sequence ID" value="MFI1966209.1"/>
    <property type="molecule type" value="Genomic_DNA"/>
</dbReference>
<feature type="transmembrane region" description="Helical" evidence="2">
    <location>
        <begin position="81"/>
        <end position="104"/>
    </location>
</feature>
<comment type="caution">
    <text evidence="3">The sequence shown here is derived from an EMBL/GenBank/DDBJ whole genome shotgun (WGS) entry which is preliminary data.</text>
</comment>
<evidence type="ECO:0000256" key="2">
    <source>
        <dbReference type="SAM" id="Phobius"/>
    </source>
</evidence>
<dbReference type="SUPFAM" id="SSF103473">
    <property type="entry name" value="MFS general substrate transporter"/>
    <property type="match status" value="1"/>
</dbReference>
<dbReference type="RefSeq" id="WP_276202468.1">
    <property type="nucleotide sequence ID" value="NZ_JBIRWE010000008.1"/>
</dbReference>
<feature type="transmembrane region" description="Helical" evidence="2">
    <location>
        <begin position="304"/>
        <end position="324"/>
    </location>
</feature>
<dbReference type="InterPro" id="IPR010645">
    <property type="entry name" value="MFS_4"/>
</dbReference>
<feature type="region of interest" description="Disordered" evidence="1">
    <location>
        <begin position="173"/>
        <end position="205"/>
    </location>
</feature>
<sequence length="394" mass="40178">MAAAIGVGRFVFTPILPLMERQVALTPSGSTVIASANYVGYLAGALLAGFFPRLIRSRLSLRISLAVLIAALGLMPVSTSFALWVVLRFSAGVASALVFVATACDAQSQLRRHPHLVCWVFGGVGAGIALTGPAVLLVSQVGTWRDAWWAAAAVCGGLALVIDRVPVAGRSPVTARTHESVGDDPEVGDPGVGGESGRRTASPPARSRGLLRWLTASYFLEGVGYIIAATFLVAAVSTSTVSTSAAPSWPANVTWTIAGLAALPSCTLWALLGRRMSPTVLLALALIVQAVTIALPAFAPGPVAALAAAVGFGGTFMAVTQLALTTGSRLGGARTVATLTAAYSLGQVLGPLLARPVLAHGYRSALTLSGAVLLAAALCAVPLARHRTPGPARP</sequence>
<protein>
    <submittedName>
        <fullName evidence="3">YbfB/YjiJ family MFS transporter</fullName>
    </submittedName>
</protein>
<accession>A0ABW7UXZ6</accession>
<keyword evidence="2" id="KW-1133">Transmembrane helix</keyword>
<reference evidence="3 4" key="1">
    <citation type="submission" date="2024-10" db="EMBL/GenBank/DDBJ databases">
        <title>The Natural Products Discovery Center: Release of the First 8490 Sequenced Strains for Exploring Actinobacteria Biosynthetic Diversity.</title>
        <authorList>
            <person name="Kalkreuter E."/>
            <person name="Kautsar S.A."/>
            <person name="Yang D."/>
            <person name="Bader C.D."/>
            <person name="Teijaro C.N."/>
            <person name="Fluegel L."/>
            <person name="Davis C.M."/>
            <person name="Simpson J.R."/>
            <person name="Lauterbach L."/>
            <person name="Steele A.D."/>
            <person name="Gui C."/>
            <person name="Meng S."/>
            <person name="Li G."/>
            <person name="Viehrig K."/>
            <person name="Ye F."/>
            <person name="Su P."/>
            <person name="Kiefer A.F."/>
            <person name="Nichols A."/>
            <person name="Cepeda A.J."/>
            <person name="Yan W."/>
            <person name="Fan B."/>
            <person name="Jiang Y."/>
            <person name="Adhikari A."/>
            <person name="Zheng C.-J."/>
            <person name="Schuster L."/>
            <person name="Cowan T.M."/>
            <person name="Smanski M.J."/>
            <person name="Chevrette M.G."/>
            <person name="De Carvalho L.P.S."/>
            <person name="Shen B."/>
        </authorList>
    </citation>
    <scope>NUCLEOTIDE SEQUENCE [LARGE SCALE GENOMIC DNA]</scope>
    <source>
        <strain evidence="3 4">NPDC020327</strain>
    </source>
</reference>